<dbReference type="Pfam" id="PF00881">
    <property type="entry name" value="Nitroreductase"/>
    <property type="match status" value="1"/>
</dbReference>
<name>A0A315YKW5_RUMFL</name>
<evidence type="ECO:0000313" key="2">
    <source>
        <dbReference type="EMBL" id="PWJ12158.1"/>
    </source>
</evidence>
<dbReference type="InterPro" id="IPR020051">
    <property type="entry name" value="SagB-type_dehydrogenase"/>
</dbReference>
<dbReference type="GO" id="GO:0016491">
    <property type="term" value="F:oxidoreductase activity"/>
    <property type="evidence" value="ECO:0007669"/>
    <property type="project" value="InterPro"/>
</dbReference>
<proteinExistence type="predicted"/>
<comment type="caution">
    <text evidence="2">The sequence shown here is derived from an EMBL/GenBank/DDBJ whole genome shotgun (WGS) entry which is preliminary data.</text>
</comment>
<evidence type="ECO:0000313" key="3">
    <source>
        <dbReference type="Proteomes" id="UP000245720"/>
    </source>
</evidence>
<gene>
    <name evidence="2" type="ORF">IE37_01848</name>
</gene>
<dbReference type="SUPFAM" id="SSF55469">
    <property type="entry name" value="FMN-dependent nitroreductase-like"/>
    <property type="match status" value="1"/>
</dbReference>
<dbReference type="NCBIfam" id="TIGR03605">
    <property type="entry name" value="antibiot_sagB"/>
    <property type="match status" value="1"/>
</dbReference>
<accession>A0A315YKW5</accession>
<feature type="domain" description="Nitroreductase" evidence="1">
    <location>
        <begin position="59"/>
        <end position="230"/>
    </location>
</feature>
<protein>
    <submittedName>
        <fullName evidence="2">SagB-type dehydrogenase family enzyme</fullName>
    </submittedName>
</protein>
<evidence type="ECO:0000259" key="1">
    <source>
        <dbReference type="Pfam" id="PF00881"/>
    </source>
</evidence>
<reference evidence="2 3" key="1">
    <citation type="submission" date="2018-05" db="EMBL/GenBank/DDBJ databases">
        <title>The Hungate 1000. A catalogue of reference genomes from the rumen microbiome.</title>
        <authorList>
            <person name="Kelly W."/>
        </authorList>
    </citation>
    <scope>NUCLEOTIDE SEQUENCE [LARGE SCALE GENOMIC DNA]</scope>
    <source>
        <strain evidence="2 3">SAb67</strain>
    </source>
</reference>
<sequence length="242" mass="27028">MIESINDLFDRLDETAEELPGWQEDMMYDAEATNRFVDASVRRHSDKKGIEVKNTAAVSKRRSVRSFSDEPVSFDSFSAVLSCLSAYEKDGKIRFAYPSAGGLYPVDVYVYVKEGRVENVNGGIYLYLPLQNEIMPVSEGKIPEKAHYFGNREIFSSSAFSVYLVYDAERSMPKYNGMGLYYGIVDSGIMLGYLTEACEANGIGSCIIGDMNFASIRDSFGLSENMIYLSCMEAGNFNGRDK</sequence>
<dbReference type="OrthoDB" id="9801593at2"/>
<dbReference type="Gene3D" id="3.40.109.10">
    <property type="entry name" value="NADH Oxidase"/>
    <property type="match status" value="1"/>
</dbReference>
<dbReference type="RefSeq" id="WP_109726618.1">
    <property type="nucleotide sequence ID" value="NZ_QGDI01000007.1"/>
</dbReference>
<dbReference type="EMBL" id="QGDI01000007">
    <property type="protein sequence ID" value="PWJ12158.1"/>
    <property type="molecule type" value="Genomic_DNA"/>
</dbReference>
<dbReference type="InterPro" id="IPR029479">
    <property type="entry name" value="Nitroreductase"/>
</dbReference>
<dbReference type="PANTHER" id="PTHR43745">
    <property type="entry name" value="NITROREDUCTASE MJ1384-RELATED"/>
    <property type="match status" value="1"/>
</dbReference>
<organism evidence="2 3">
    <name type="scientific">Ruminococcus flavefaciens</name>
    <dbReference type="NCBI Taxonomy" id="1265"/>
    <lineage>
        <taxon>Bacteria</taxon>
        <taxon>Bacillati</taxon>
        <taxon>Bacillota</taxon>
        <taxon>Clostridia</taxon>
        <taxon>Eubacteriales</taxon>
        <taxon>Oscillospiraceae</taxon>
        <taxon>Ruminococcus</taxon>
    </lineage>
</organism>
<dbReference type="PANTHER" id="PTHR43745:SF2">
    <property type="entry name" value="NITROREDUCTASE MJ1384-RELATED"/>
    <property type="match status" value="1"/>
</dbReference>
<dbReference type="AlphaFoldDB" id="A0A315YKW5"/>
<dbReference type="InterPro" id="IPR000415">
    <property type="entry name" value="Nitroreductase-like"/>
</dbReference>
<dbReference type="Proteomes" id="UP000245720">
    <property type="component" value="Unassembled WGS sequence"/>
</dbReference>
<dbReference type="InterPro" id="IPR052544">
    <property type="entry name" value="Bacteriocin_Proc_Enz"/>
</dbReference>
<dbReference type="CDD" id="cd02142">
    <property type="entry name" value="McbC_SagB-like_oxidoreductase"/>
    <property type="match status" value="1"/>
</dbReference>